<dbReference type="PANTHER" id="PTHR11647:SF1">
    <property type="entry name" value="COLLAPSIN RESPONSE MEDIATOR PROTEIN"/>
    <property type="match status" value="1"/>
</dbReference>
<protein>
    <submittedName>
        <fullName evidence="1">Amidohydrolase family protein</fullName>
    </submittedName>
</protein>
<dbReference type="PANTHER" id="PTHR11647">
    <property type="entry name" value="HYDRANTOINASE/DIHYDROPYRIMIDINASE FAMILY MEMBER"/>
    <property type="match status" value="1"/>
</dbReference>
<dbReference type="InterPro" id="IPR032466">
    <property type="entry name" value="Metal_Hydrolase"/>
</dbReference>
<name>A0A7W2KES3_9PSED</name>
<dbReference type="Proteomes" id="UP001375228">
    <property type="component" value="Chromosome"/>
</dbReference>
<dbReference type="Proteomes" id="UP001160152">
    <property type="component" value="Unassembled WGS sequence"/>
</dbReference>
<dbReference type="AlphaFoldDB" id="A0A7W2KES3"/>
<organism evidence="1 4">
    <name type="scientific">Pseudomonas juntendi</name>
    <dbReference type="NCBI Taxonomy" id="2666183"/>
    <lineage>
        <taxon>Bacteria</taxon>
        <taxon>Pseudomonadati</taxon>
        <taxon>Pseudomonadota</taxon>
        <taxon>Gammaproteobacteria</taxon>
        <taxon>Pseudomonadales</taxon>
        <taxon>Pseudomonadaceae</taxon>
        <taxon>Pseudomonas</taxon>
    </lineage>
</organism>
<dbReference type="SUPFAM" id="SSF51556">
    <property type="entry name" value="Metallo-dependent hydrolases"/>
    <property type="match status" value="1"/>
</dbReference>
<dbReference type="SUPFAM" id="SSF51338">
    <property type="entry name" value="Composite domain of metallo-dependent hydrolases"/>
    <property type="match status" value="1"/>
</dbReference>
<keyword evidence="6" id="KW-1185">Reference proteome</keyword>
<dbReference type="EMBL" id="JAOCBV010000001">
    <property type="protein sequence ID" value="MDH0756248.1"/>
    <property type="molecule type" value="Genomic_DNA"/>
</dbReference>
<dbReference type="Gene3D" id="2.30.40.10">
    <property type="entry name" value="Urease, subunit C, domain 1"/>
    <property type="match status" value="1"/>
</dbReference>
<dbReference type="Proteomes" id="UP000545074">
    <property type="component" value="Unassembled WGS sequence"/>
</dbReference>
<gene>
    <name evidence="1" type="ORF">H4C80_07955</name>
    <name evidence="2" type="ORF">N5C70_05770</name>
    <name evidence="3" type="ORF">V9385_19750</name>
</gene>
<proteinExistence type="predicted"/>
<reference evidence="1 4" key="1">
    <citation type="submission" date="2020-07" db="EMBL/GenBank/DDBJ databases">
        <title>Diversity of carbapenemase encoding genes among Pseudomonas putida group clinical isolates in a tertiary Brazilian hospital.</title>
        <authorList>
            <person name="Alberto-Lei F."/>
            <person name="Nodari C.S."/>
            <person name="Streling A.P."/>
            <person name="Paulino J.T."/>
            <person name="Bessa-Neto F.O."/>
            <person name="Cayo R."/>
            <person name="Gales A.C."/>
        </authorList>
    </citation>
    <scope>NUCLEOTIDE SEQUENCE [LARGE SCALE GENOMIC DNA]</scope>
    <source>
        <strain evidence="1 4">12815</strain>
    </source>
</reference>
<dbReference type="GO" id="GO:0005829">
    <property type="term" value="C:cytosol"/>
    <property type="evidence" value="ECO:0007669"/>
    <property type="project" value="TreeGrafter"/>
</dbReference>
<reference evidence="2 5" key="2">
    <citation type="submission" date="2022-09" db="EMBL/GenBank/DDBJ databases">
        <title>Intensive care unit water sources are persistently colonized with multi-drug resistant bacteria and are the site of extensive horizontal gene transfer of antibiotic resistance genes.</title>
        <authorList>
            <person name="Diorio-Toth L."/>
        </authorList>
    </citation>
    <scope>NUCLEOTIDE SEQUENCE [LARGE SCALE GENOMIC DNA]</scope>
    <source>
        <strain evidence="2 5">GD03901</strain>
    </source>
</reference>
<dbReference type="GO" id="GO:0016812">
    <property type="term" value="F:hydrolase activity, acting on carbon-nitrogen (but not peptide) bonds, in cyclic amides"/>
    <property type="evidence" value="ECO:0007669"/>
    <property type="project" value="TreeGrafter"/>
</dbReference>
<evidence type="ECO:0000313" key="5">
    <source>
        <dbReference type="Proteomes" id="UP001160152"/>
    </source>
</evidence>
<keyword evidence="1" id="KW-0378">Hydrolase</keyword>
<evidence type="ECO:0000313" key="1">
    <source>
        <dbReference type="EMBL" id="MBA6097059.1"/>
    </source>
</evidence>
<dbReference type="InterPro" id="IPR011059">
    <property type="entry name" value="Metal-dep_hydrolase_composite"/>
</dbReference>
<dbReference type="Gene3D" id="3.20.20.140">
    <property type="entry name" value="Metal-dependent hydrolases"/>
    <property type="match status" value="1"/>
</dbReference>
<sequence>MHYDLIIKNGLVFDGVSHNGVAADVGIQDGRVVAVSASALDPAVAAAVLDAKGCWVMPGFLEMHSHYDAEILSSAALKESIRHGVTTVATGLCSLSMVSASAQDCADLFSRVESIPHDHVLDLLTTHKRWSSPAQYRTFLEGLPLGPNVACYIGHSDIRAAAMGLLEATTPRPPTEQELRSMEALLDEALDQGFLGLSVMKTKIDRVAGERAWSRPLPSTFASWAEMARLFKRLRARGAILQGAPDVAEPSSAVRLMFAASGWFRPKLKTTLLTALDLKVKPSLQKMVRLSGWVTQKLLRGNLKWQFLPAPLRVYSAGLNFNNFDEFAGGLVLRNLKNEEDQYAEATKPEFRELFKQGLGSVLKVGLWQRDFSDAYVTACPDPNLVGRNFGEIARSREQDPIDCFLDLAVQYKSELVWTTLMGNSRVEVMHKLMRSRSVHVGFADSGAHIRGLAFYNFPLRFLKYIRDAHLEGNHFMSVGEGVARVTSELADWYGLDAGRLRPGARADIAIVDPQGLNSDLDAVSEDLIENTPLRRLVNRNDQAVLATLVNGRVAYARDGGFAKDLGVAHHYGKFLPARTQPA</sequence>
<evidence type="ECO:0000313" key="3">
    <source>
        <dbReference type="EMBL" id="WWY19848.1"/>
    </source>
</evidence>
<reference evidence="3 6" key="3">
    <citation type="submission" date="2024-03" db="EMBL/GenBank/DDBJ databases">
        <title>Pseudomonas juntendi.</title>
        <authorList>
            <person name="Liu Y."/>
        </authorList>
    </citation>
    <scope>NUCLEOTIDE SEQUENCE [LARGE SCALE GENOMIC DNA]</scope>
    <source>
        <strain evidence="3 6">L4046hy</strain>
    </source>
</reference>
<evidence type="ECO:0000313" key="2">
    <source>
        <dbReference type="EMBL" id="MDH0756248.1"/>
    </source>
</evidence>
<dbReference type="InterPro" id="IPR050378">
    <property type="entry name" value="Metallo-dep_Hydrolases_sf"/>
</dbReference>
<dbReference type="EMBL" id="CP146691">
    <property type="protein sequence ID" value="WWY19848.1"/>
    <property type="molecule type" value="Genomic_DNA"/>
</dbReference>
<evidence type="ECO:0000313" key="4">
    <source>
        <dbReference type="Proteomes" id="UP000545074"/>
    </source>
</evidence>
<dbReference type="EMBL" id="JACGCX010000003">
    <property type="protein sequence ID" value="MBA6097059.1"/>
    <property type="molecule type" value="Genomic_DNA"/>
</dbReference>
<accession>A0A7W2KES3</accession>
<dbReference type="RefSeq" id="WP_054913439.1">
    <property type="nucleotide sequence ID" value="NZ_BQIO01000049.1"/>
</dbReference>
<evidence type="ECO:0000313" key="6">
    <source>
        <dbReference type="Proteomes" id="UP001375228"/>
    </source>
</evidence>